<sequence length="186" mass="22131">MIDGISATESEVPPMYPQAFIDYLVYFHADRDYFECHEVLEEYWKSLPKAERSDMWVGLIQIAVGLYHHRRGNFIGAEKMFNSAIQHLHEKELEQYGFVGHELMERLRIRKQELHEQKPYSDMDLPIHPERLLAACESRCAERQVHWLSKSDLQNEFLLHKHKLRDRSDVLAEREAEILRRQNLSS</sequence>
<comment type="caution">
    <text evidence="1">The sequence shown here is derived from an EMBL/GenBank/DDBJ whole genome shotgun (WGS) entry which is preliminary data.</text>
</comment>
<reference evidence="1 2" key="1">
    <citation type="submission" date="2013-08" db="EMBL/GenBank/DDBJ databases">
        <authorList>
            <person name="Weinstock G."/>
            <person name="Sodergren E."/>
            <person name="Wylie T."/>
            <person name="Fulton L."/>
            <person name="Fulton R."/>
            <person name="Fronick C."/>
            <person name="O'Laughlin M."/>
            <person name="Godfrey J."/>
            <person name="Miner T."/>
            <person name="Herter B."/>
            <person name="Appelbaum E."/>
            <person name="Cordes M."/>
            <person name="Lek S."/>
            <person name="Wollam A."/>
            <person name="Pepin K.H."/>
            <person name="Palsikar V.B."/>
            <person name="Mitreva M."/>
            <person name="Wilson R.K."/>
        </authorList>
    </citation>
    <scope>NUCLEOTIDE SEQUENCE [LARGE SCALE GENOMIC DNA]</scope>
    <source>
        <strain evidence="1 2">ATCC 12856</strain>
    </source>
</reference>
<dbReference type="HOGENOM" id="CLU_133698_1_0_9"/>
<accession>U1WXD9</accession>
<dbReference type="Pfam" id="PF03745">
    <property type="entry name" value="DUF309"/>
    <property type="match status" value="1"/>
</dbReference>
<keyword evidence="2" id="KW-1185">Reference proteome</keyword>
<dbReference type="InterPro" id="IPR023203">
    <property type="entry name" value="TTHA0068_sf"/>
</dbReference>
<gene>
    <name evidence="1" type="ORF">HMPREF0083_04577</name>
</gene>
<dbReference type="PANTHER" id="PTHR34796">
    <property type="entry name" value="EXPRESSED PROTEIN"/>
    <property type="match status" value="1"/>
</dbReference>
<dbReference type="STRING" id="649747.HMPREF0083_04577"/>
<evidence type="ECO:0000313" key="1">
    <source>
        <dbReference type="EMBL" id="ERI07350.1"/>
    </source>
</evidence>
<evidence type="ECO:0008006" key="3">
    <source>
        <dbReference type="Google" id="ProtNLM"/>
    </source>
</evidence>
<dbReference type="Proteomes" id="UP000016511">
    <property type="component" value="Unassembled WGS sequence"/>
</dbReference>
<dbReference type="eggNOG" id="COG1547">
    <property type="taxonomic scope" value="Bacteria"/>
</dbReference>
<dbReference type="AlphaFoldDB" id="U1WXD9"/>
<protein>
    <recommendedName>
        <fullName evidence="3">DUF309 domain-containing protein</fullName>
    </recommendedName>
</protein>
<dbReference type="EMBL" id="AWSJ01000282">
    <property type="protein sequence ID" value="ERI07350.1"/>
    <property type="molecule type" value="Genomic_DNA"/>
</dbReference>
<dbReference type="PATRIC" id="fig|649747.3.peg.4128"/>
<dbReference type="InterPro" id="IPR005500">
    <property type="entry name" value="DUF309"/>
</dbReference>
<dbReference type="SUPFAM" id="SSF140663">
    <property type="entry name" value="TTHA0068-like"/>
    <property type="match status" value="1"/>
</dbReference>
<organism evidence="1 2">
    <name type="scientific">Aneurinibacillus aneurinilyticus ATCC 12856</name>
    <dbReference type="NCBI Taxonomy" id="649747"/>
    <lineage>
        <taxon>Bacteria</taxon>
        <taxon>Bacillati</taxon>
        <taxon>Bacillota</taxon>
        <taxon>Bacilli</taxon>
        <taxon>Bacillales</taxon>
        <taxon>Paenibacillaceae</taxon>
        <taxon>Aneurinibacillus group</taxon>
        <taxon>Aneurinibacillus</taxon>
    </lineage>
</organism>
<proteinExistence type="predicted"/>
<evidence type="ECO:0000313" key="2">
    <source>
        <dbReference type="Proteomes" id="UP000016511"/>
    </source>
</evidence>
<name>U1WXD9_ANEAE</name>
<dbReference type="Gene3D" id="1.10.3450.10">
    <property type="entry name" value="TTHA0068-like"/>
    <property type="match status" value="1"/>
</dbReference>
<dbReference type="PANTHER" id="PTHR34796:SF1">
    <property type="entry name" value="EXPRESSED PROTEIN"/>
    <property type="match status" value="1"/>
</dbReference>